<dbReference type="EMBL" id="AP006861">
    <property type="protein sequence ID" value="BAE81042.1"/>
    <property type="molecule type" value="Genomic_DNA"/>
</dbReference>
<dbReference type="KEGG" id="cfe:CF0270"/>
<keyword evidence="3" id="KW-0050">Antiport</keyword>
<evidence type="ECO:0000256" key="1">
    <source>
        <dbReference type="ARBA" id="ARBA00004141"/>
    </source>
</evidence>
<name>Q255J6_CHLFF</name>
<dbReference type="AlphaFoldDB" id="Q255J6"/>
<protein>
    <submittedName>
        <fullName evidence="13">Sodium/proton antiporter</fullName>
    </submittedName>
</protein>
<keyword evidence="14" id="KW-1185">Reference proteome</keyword>
<feature type="transmembrane region" description="Helical" evidence="11">
    <location>
        <begin position="283"/>
        <end position="303"/>
    </location>
</feature>
<evidence type="ECO:0000256" key="6">
    <source>
        <dbReference type="ARBA" id="ARBA00023053"/>
    </source>
</evidence>
<dbReference type="InterPro" id="IPR004680">
    <property type="entry name" value="Cit_transptr-like_dom"/>
</dbReference>
<feature type="transmembrane region" description="Helical" evidence="11">
    <location>
        <begin position="395"/>
        <end position="413"/>
    </location>
</feature>
<keyword evidence="9" id="KW-0739">Sodium transport</keyword>
<dbReference type="InterPro" id="IPR045016">
    <property type="entry name" value="NhaD-like"/>
</dbReference>
<evidence type="ECO:0000256" key="5">
    <source>
        <dbReference type="ARBA" id="ARBA00022989"/>
    </source>
</evidence>
<feature type="transmembrane region" description="Helical" evidence="11">
    <location>
        <begin position="138"/>
        <end position="157"/>
    </location>
</feature>
<dbReference type="Pfam" id="PF03600">
    <property type="entry name" value="CitMHS"/>
    <property type="match status" value="1"/>
</dbReference>
<evidence type="ECO:0000256" key="2">
    <source>
        <dbReference type="ARBA" id="ARBA00022448"/>
    </source>
</evidence>
<dbReference type="GO" id="GO:0006814">
    <property type="term" value="P:sodium ion transport"/>
    <property type="evidence" value="ECO:0007669"/>
    <property type="project" value="UniProtKB-KW"/>
</dbReference>
<dbReference type="STRING" id="264202.CF0270"/>
<evidence type="ECO:0000313" key="13">
    <source>
        <dbReference type="EMBL" id="BAE81042.1"/>
    </source>
</evidence>
<evidence type="ECO:0000259" key="12">
    <source>
        <dbReference type="Pfam" id="PF03600"/>
    </source>
</evidence>
<keyword evidence="8 11" id="KW-0472">Membrane</keyword>
<feature type="domain" description="Citrate transporter-like" evidence="12">
    <location>
        <begin position="14"/>
        <end position="348"/>
    </location>
</feature>
<evidence type="ECO:0000256" key="10">
    <source>
        <dbReference type="ARBA" id="ARBA00025753"/>
    </source>
</evidence>
<evidence type="ECO:0000256" key="9">
    <source>
        <dbReference type="ARBA" id="ARBA00023201"/>
    </source>
</evidence>
<feature type="transmembrane region" description="Helical" evidence="11">
    <location>
        <begin position="358"/>
        <end position="383"/>
    </location>
</feature>
<accession>Q255J6</accession>
<dbReference type="RefSeq" id="WP_011457823.1">
    <property type="nucleotide sequence ID" value="NC_007899.1"/>
</dbReference>
<evidence type="ECO:0000256" key="8">
    <source>
        <dbReference type="ARBA" id="ARBA00023136"/>
    </source>
</evidence>
<dbReference type="InterPro" id="IPR004672">
    <property type="entry name" value="Na(+)/H(+)_antiporter_NhaD"/>
</dbReference>
<dbReference type="NCBIfam" id="TIGR00775">
    <property type="entry name" value="NhaD"/>
    <property type="match status" value="1"/>
</dbReference>
<dbReference type="Proteomes" id="UP000001260">
    <property type="component" value="Chromosome"/>
</dbReference>
<comment type="subcellular location">
    <subcellularLocation>
        <location evidence="1">Membrane</location>
        <topology evidence="1">Multi-pass membrane protein</topology>
    </subcellularLocation>
</comment>
<dbReference type="GO" id="GO:0016020">
    <property type="term" value="C:membrane"/>
    <property type="evidence" value="ECO:0007669"/>
    <property type="project" value="UniProtKB-SubCell"/>
</dbReference>
<dbReference type="eggNOG" id="COG1055">
    <property type="taxonomic scope" value="Bacteria"/>
</dbReference>
<keyword evidence="7" id="KW-0406">Ion transport</keyword>
<keyword evidence="4 11" id="KW-0812">Transmembrane</keyword>
<dbReference type="PANTHER" id="PTHR43269:SF2">
    <property type="entry name" value="SODIUM_PROTON ANTIPORTER 1-RELATED"/>
    <property type="match status" value="1"/>
</dbReference>
<sequence>MLKFQLCALFLFGYIAIVFEHIVRVNKSAVALAMGGLMWLVCFSHVQHADHMILAEEIADMAQVIFFLFSAMAIVELIDAHKGFSLIVRCCQIQSRTLLLWVLIGLSFFLSAALDNLTSIIIIISILKRLVKSREDRLLLGAVCVISVNAGGAWTPLGDVTTTMLWINNKVTSWGIIRALFIPSLVCVLIAGICAHFMLKKRASGAIAKELEIECSPKKSGLIICIGLGSLLMVPVWKACLGVPPFMGALLGLGLVWLASDWVHSPHGEDRYHLRVPHILTKIDISSITFFIGILLAVNALTFSNVLSELSMSMDRIFSRNVVAIFIGLISSVLDNVPLVAATMGMYQVPTDDTLWKLIAYAAGTGGSILIIGSAAGVAFMGIEKVDFLWYFKRISWIALASYFGGLISYFMLERIALFF</sequence>
<evidence type="ECO:0000256" key="7">
    <source>
        <dbReference type="ARBA" id="ARBA00023065"/>
    </source>
</evidence>
<feature type="transmembrane region" description="Helical" evidence="11">
    <location>
        <begin position="177"/>
        <end position="199"/>
    </location>
</feature>
<evidence type="ECO:0000256" key="3">
    <source>
        <dbReference type="ARBA" id="ARBA00022449"/>
    </source>
</evidence>
<feature type="transmembrane region" description="Helical" evidence="11">
    <location>
        <begin position="323"/>
        <end position="346"/>
    </location>
</feature>
<evidence type="ECO:0000256" key="4">
    <source>
        <dbReference type="ARBA" id="ARBA00022692"/>
    </source>
</evidence>
<feature type="transmembrane region" description="Helical" evidence="11">
    <location>
        <begin position="7"/>
        <end position="23"/>
    </location>
</feature>
<feature type="transmembrane region" description="Helical" evidence="11">
    <location>
        <begin position="98"/>
        <end position="126"/>
    </location>
</feature>
<keyword evidence="6" id="KW-0915">Sodium</keyword>
<dbReference type="HOGENOM" id="CLU_029697_1_0_0"/>
<feature type="transmembrane region" description="Helical" evidence="11">
    <location>
        <begin position="220"/>
        <end position="237"/>
    </location>
</feature>
<evidence type="ECO:0000256" key="11">
    <source>
        <dbReference type="SAM" id="Phobius"/>
    </source>
</evidence>
<dbReference type="OrthoDB" id="9772058at2"/>
<comment type="similarity">
    <text evidence="10">Belongs to the NhaD Na(+)/H(+) (TC 2.A.62) antiporter family.</text>
</comment>
<gene>
    <name evidence="13" type="primary">nhaD</name>
    <name evidence="13" type="ordered locus">CF0270</name>
</gene>
<reference evidence="13 14" key="1">
    <citation type="journal article" date="2006" name="DNA Res.">
        <title>Genome sequence of the cat pathogen, Chlamydophila felis.</title>
        <authorList>
            <person name="Azuma Y."/>
            <person name="Hirakawa H."/>
            <person name="Yamashita A."/>
            <person name="Cai Y."/>
            <person name="Rahman M.A."/>
            <person name="Suzuki H."/>
            <person name="Mitaku S."/>
            <person name="Toh H."/>
            <person name="Goto S."/>
            <person name="Murakami T."/>
            <person name="Sugi K."/>
            <person name="Hayashi H."/>
            <person name="Fukushi H."/>
            <person name="Hattori M."/>
            <person name="Kuhara S."/>
            <person name="Shirai M."/>
        </authorList>
    </citation>
    <scope>NUCLEOTIDE SEQUENCE [LARGE SCALE GENOMIC DNA]</scope>
    <source>
        <strain evidence="13 14">Fe/C-56</strain>
    </source>
</reference>
<dbReference type="PANTHER" id="PTHR43269">
    <property type="entry name" value="SODIUM/PROTON ANTIPORTER 1-RELATED"/>
    <property type="match status" value="1"/>
</dbReference>
<feature type="transmembrane region" description="Helical" evidence="11">
    <location>
        <begin position="29"/>
        <end position="46"/>
    </location>
</feature>
<organism evidence="13 14">
    <name type="scientific">Chlamydia felis (strain Fe/C-56)</name>
    <name type="common">Chlamydophila felis</name>
    <dbReference type="NCBI Taxonomy" id="264202"/>
    <lineage>
        <taxon>Bacteria</taxon>
        <taxon>Pseudomonadati</taxon>
        <taxon>Chlamydiota</taxon>
        <taxon>Chlamydiia</taxon>
        <taxon>Chlamydiales</taxon>
        <taxon>Chlamydiaceae</taxon>
        <taxon>Chlamydia/Chlamydophila group</taxon>
        <taxon>Chlamydia</taxon>
    </lineage>
</organism>
<keyword evidence="5 11" id="KW-1133">Transmembrane helix</keyword>
<evidence type="ECO:0000313" key="14">
    <source>
        <dbReference type="Proteomes" id="UP000001260"/>
    </source>
</evidence>
<dbReference type="GO" id="GO:0015297">
    <property type="term" value="F:antiporter activity"/>
    <property type="evidence" value="ECO:0007669"/>
    <property type="project" value="UniProtKB-KW"/>
</dbReference>
<feature type="transmembrane region" description="Helical" evidence="11">
    <location>
        <begin position="58"/>
        <end position="78"/>
    </location>
</feature>
<proteinExistence type="inferred from homology"/>
<keyword evidence="2" id="KW-0813">Transport</keyword>